<protein>
    <submittedName>
        <fullName evidence="1">Uncharacterized protein</fullName>
    </submittedName>
</protein>
<dbReference type="Pfam" id="PF11951">
    <property type="entry name" value="Fungal_trans_2"/>
    <property type="match status" value="1"/>
</dbReference>
<sequence>MKPPAKIPDVNLRSNYSFFSDDGNELTQKYKQLVEDIEDGKYQGRWDEVPSDEAFLFYVCVERFIPKIGPQETHPMLTTKATFIPQVEHNPIMKEVFLCCGSVYLEWYDPSIALLSNQLYESSCELIKKYIMEHKGHVTTERWLLAAFLLLCLRTKSSNSGTVDECAKCLSYAFIIIQQIYFEPSDISQVNNGDVNPAINSKSSVSNATDNDIKEDFTQLKKKNTYLTLDSVNLHKDPATDFPGAVNNTGSYVSKSTRTNSISSNTTSLNSCHDNYTRDEFDEMFLKLGLQKLEYEIVNDIMAVNSNTNSHTTISKPSDDKKLEKIESKLIFTIKDSLILQPEERMFIESFIYNYSVVVFFATDISNLPNPFQIFKKLSHLLKCPIYHCDLEWMNNPVLGSALDAFEILAKISYISRLPLDQIKNDVTLYNKLVQLNNMALYYTSPLIPQHLIGKSHEASVHCGLIVSKSCYLLSQMMISVIRFGKFDMYEEKIQKVVKQILKAVSKIPLKNRIWGILPWSILIAGCFTVDDNDKQEILKCLEYCGDVIHSSNFTNNRFFFQKIWAIPNGEGWKILLDRKELTKVMT</sequence>
<gene>
    <name evidence="1" type="ORF">SCODWIG_03934</name>
</gene>
<dbReference type="AlphaFoldDB" id="A0A376BBV3"/>
<reference evidence="2" key="1">
    <citation type="submission" date="2018-06" db="EMBL/GenBank/DDBJ databases">
        <authorList>
            <person name="Guldener U."/>
        </authorList>
    </citation>
    <scope>NUCLEOTIDE SEQUENCE [LARGE SCALE GENOMIC DNA]</scope>
    <source>
        <strain evidence="2">UTAD17</strain>
    </source>
</reference>
<dbReference type="EMBL" id="UFAJ01001214">
    <property type="protein sequence ID" value="SSD62172.1"/>
    <property type="molecule type" value="Genomic_DNA"/>
</dbReference>
<organism evidence="1 2">
    <name type="scientific">Saccharomycodes ludwigii</name>
    <dbReference type="NCBI Taxonomy" id="36035"/>
    <lineage>
        <taxon>Eukaryota</taxon>
        <taxon>Fungi</taxon>
        <taxon>Dikarya</taxon>
        <taxon>Ascomycota</taxon>
        <taxon>Saccharomycotina</taxon>
        <taxon>Saccharomycetes</taxon>
        <taxon>Saccharomycodales</taxon>
        <taxon>Saccharomycodaceae</taxon>
        <taxon>Saccharomycodes</taxon>
    </lineage>
</organism>
<evidence type="ECO:0000313" key="1">
    <source>
        <dbReference type="EMBL" id="SSD62172.1"/>
    </source>
</evidence>
<evidence type="ECO:0000313" key="2">
    <source>
        <dbReference type="Proteomes" id="UP000262825"/>
    </source>
</evidence>
<dbReference type="InterPro" id="IPR021858">
    <property type="entry name" value="Fun_TF"/>
</dbReference>
<keyword evidence="2" id="KW-1185">Reference proteome</keyword>
<dbReference type="VEuPathDB" id="FungiDB:SCODWIG_03934"/>
<name>A0A376BBV3_9ASCO</name>
<accession>A0A376BBV3</accession>
<proteinExistence type="predicted"/>
<dbReference type="Proteomes" id="UP000262825">
    <property type="component" value="Unassembled WGS sequence"/>
</dbReference>